<evidence type="ECO:0000259" key="1">
    <source>
        <dbReference type="Pfam" id="PF20058"/>
    </source>
</evidence>
<name>A0A7L5AK43_9MICO</name>
<protein>
    <recommendedName>
        <fullName evidence="1">DUF6457 domain-containing protein</fullName>
    </recommendedName>
</protein>
<dbReference type="Proteomes" id="UP000464507">
    <property type="component" value="Chromosome"/>
</dbReference>
<sequence length="98" mass="10234">MPTDDSSTSPATRESTLDSWFAHLSAELGIDLDIDLNLLLDVARDAAHGVARPAAPLTTFLVGYAAARAGGSPDDVHRISEIAARLAVEHGANRDGAQ</sequence>
<evidence type="ECO:0000313" key="2">
    <source>
        <dbReference type="EMBL" id="QHO70165.1"/>
    </source>
</evidence>
<evidence type="ECO:0000313" key="3">
    <source>
        <dbReference type="Proteomes" id="UP000464507"/>
    </source>
</evidence>
<proteinExistence type="predicted"/>
<dbReference type="RefSeq" id="WP_202614204.1">
    <property type="nucleotide sequence ID" value="NZ_CP017146.1"/>
</dbReference>
<dbReference type="InterPro" id="IPR045598">
    <property type="entry name" value="DUF6457"/>
</dbReference>
<dbReference type="AlphaFoldDB" id="A0A7L5AK43"/>
<gene>
    <name evidence="2" type="ORF">BHD05_11450</name>
</gene>
<dbReference type="EMBL" id="CP017146">
    <property type="protein sequence ID" value="QHO70165.1"/>
    <property type="molecule type" value="Genomic_DNA"/>
</dbReference>
<dbReference type="KEGG" id="mant:BHD05_11450"/>
<keyword evidence="3" id="KW-1185">Reference proteome</keyword>
<dbReference type="Pfam" id="PF20058">
    <property type="entry name" value="DUF6457"/>
    <property type="match status" value="1"/>
</dbReference>
<reference evidence="2 3" key="1">
    <citation type="submission" date="2016-09" db="EMBL/GenBank/DDBJ databases">
        <title>Complete genome sequence of microbes from the polar regions.</title>
        <authorList>
            <person name="Liao L."/>
            <person name="Chen B."/>
        </authorList>
    </citation>
    <scope>NUCLEOTIDE SEQUENCE [LARGE SCALE GENOMIC DNA]</scope>
    <source>
        <strain evidence="2 3">ZS314</strain>
    </source>
</reference>
<accession>A0A7L5AK43</accession>
<feature type="domain" description="DUF6457" evidence="1">
    <location>
        <begin position="14"/>
        <end position="92"/>
    </location>
</feature>
<organism evidence="2 3">
    <name type="scientific">Marisediminicola antarctica</name>
    <dbReference type="NCBI Taxonomy" id="674079"/>
    <lineage>
        <taxon>Bacteria</taxon>
        <taxon>Bacillati</taxon>
        <taxon>Actinomycetota</taxon>
        <taxon>Actinomycetes</taxon>
        <taxon>Micrococcales</taxon>
        <taxon>Microbacteriaceae</taxon>
        <taxon>Marisediminicola</taxon>
    </lineage>
</organism>